<gene>
    <name evidence="6" type="ORF">OV287_21795</name>
</gene>
<evidence type="ECO:0000313" key="6">
    <source>
        <dbReference type="EMBL" id="MCY1077116.1"/>
    </source>
</evidence>
<dbReference type="Pfam" id="PF13007">
    <property type="entry name" value="LZ_Tnp_IS66"/>
    <property type="match status" value="1"/>
</dbReference>
<feature type="domain" description="Transposase TnpC homeodomain" evidence="4">
    <location>
        <begin position="53"/>
        <end position="141"/>
    </location>
</feature>
<dbReference type="Proteomes" id="UP001207654">
    <property type="component" value="Unassembled WGS sequence"/>
</dbReference>
<protein>
    <submittedName>
        <fullName evidence="6">IS66 family transposase</fullName>
    </submittedName>
</protein>
<organism evidence="6 7">
    <name type="scientific">Archangium lansingense</name>
    <dbReference type="NCBI Taxonomy" id="2995310"/>
    <lineage>
        <taxon>Bacteria</taxon>
        <taxon>Pseudomonadati</taxon>
        <taxon>Myxococcota</taxon>
        <taxon>Myxococcia</taxon>
        <taxon>Myxococcales</taxon>
        <taxon>Cystobacterineae</taxon>
        <taxon>Archangiaceae</taxon>
        <taxon>Archangium</taxon>
    </lineage>
</organism>
<feature type="compositionally biased region" description="Low complexity" evidence="1">
    <location>
        <begin position="91"/>
        <end position="108"/>
    </location>
</feature>
<dbReference type="PANTHER" id="PTHR33678">
    <property type="entry name" value="BLL1576 PROTEIN"/>
    <property type="match status" value="1"/>
</dbReference>
<evidence type="ECO:0000259" key="3">
    <source>
        <dbReference type="Pfam" id="PF13005"/>
    </source>
</evidence>
<dbReference type="RefSeq" id="WP_267535967.1">
    <property type="nucleotide sequence ID" value="NZ_JAPNKA010000001.1"/>
</dbReference>
<dbReference type="InterPro" id="IPR024474">
    <property type="entry name" value="Znf_dom_IS66"/>
</dbReference>
<evidence type="ECO:0000259" key="5">
    <source>
        <dbReference type="Pfam" id="PF13817"/>
    </source>
</evidence>
<proteinExistence type="predicted"/>
<feature type="domain" description="Transposase IS66 C-terminal" evidence="5">
    <location>
        <begin position="498"/>
        <end position="535"/>
    </location>
</feature>
<dbReference type="Pfam" id="PF03050">
    <property type="entry name" value="DDE_Tnp_IS66"/>
    <property type="match status" value="1"/>
</dbReference>
<evidence type="ECO:0000256" key="1">
    <source>
        <dbReference type="SAM" id="MobiDB-lite"/>
    </source>
</evidence>
<dbReference type="InterPro" id="IPR039552">
    <property type="entry name" value="IS66_C"/>
</dbReference>
<evidence type="ECO:0000259" key="4">
    <source>
        <dbReference type="Pfam" id="PF13007"/>
    </source>
</evidence>
<reference evidence="6 7" key="1">
    <citation type="submission" date="2022-11" db="EMBL/GenBank/DDBJ databases">
        <title>Minimal conservation of predation-associated metabolite biosynthetic gene clusters underscores biosynthetic potential of Myxococcota including descriptions for ten novel species: Archangium lansinium sp. nov., Myxococcus landrumus sp. nov., Nannocystis bai.</title>
        <authorList>
            <person name="Ahearne A."/>
            <person name="Stevens C."/>
            <person name="Phillips K."/>
        </authorList>
    </citation>
    <scope>NUCLEOTIDE SEQUENCE [LARGE SCALE GENOMIC DNA]</scope>
    <source>
        <strain evidence="6 7">MIWBW</strain>
    </source>
</reference>
<feature type="region of interest" description="Disordered" evidence="1">
    <location>
        <begin position="91"/>
        <end position="147"/>
    </location>
</feature>
<name>A0ABT4A624_9BACT</name>
<dbReference type="EMBL" id="JAPNKA010000001">
    <property type="protein sequence ID" value="MCY1077116.1"/>
    <property type="molecule type" value="Genomic_DNA"/>
</dbReference>
<evidence type="ECO:0000259" key="2">
    <source>
        <dbReference type="Pfam" id="PF03050"/>
    </source>
</evidence>
<feature type="domain" description="Transposase IS66 zinc-finger binding" evidence="3">
    <location>
        <begin position="152"/>
        <end position="194"/>
    </location>
</feature>
<dbReference type="InterPro" id="IPR024463">
    <property type="entry name" value="Transposase_TnpC_homeodom"/>
</dbReference>
<evidence type="ECO:0000313" key="7">
    <source>
        <dbReference type="Proteomes" id="UP001207654"/>
    </source>
</evidence>
<accession>A0ABT4A624</accession>
<feature type="domain" description="Transposase IS66 central" evidence="2">
    <location>
        <begin position="210"/>
        <end position="491"/>
    </location>
</feature>
<comment type="caution">
    <text evidence="6">The sequence shown here is derived from an EMBL/GenBank/DDBJ whole genome shotgun (WGS) entry which is preliminary data.</text>
</comment>
<dbReference type="Pfam" id="PF13817">
    <property type="entry name" value="DDE_Tnp_IS66_C"/>
    <property type="match status" value="1"/>
</dbReference>
<dbReference type="Pfam" id="PF13005">
    <property type="entry name" value="zf-IS66"/>
    <property type="match status" value="1"/>
</dbReference>
<dbReference type="InterPro" id="IPR052344">
    <property type="entry name" value="Transposase-related"/>
</dbReference>
<dbReference type="NCBIfam" id="NF033517">
    <property type="entry name" value="transpos_IS66"/>
    <property type="match status" value="1"/>
</dbReference>
<sequence length="556" mass="61637">MSRDMSGAAPGKKMTDVHGVAALLRTLLAEGQDEQVIELVLGLLSQLVEKNTELELRLRKAMRQRFGRTSEKLSAEQLSLFLEQLGQENAGAQEAAAPDAGDACVAAGSTQPSKPPHKESRKKERKGHGRRPLPSSLPREQRVHQPPPEALRCEACGRDKTCCGEEKSETLEWVPGHFKVIEEVRPKYACRPCGDGLVVAPPADRVIEGGLPGAGLVAHVLVSKFKDHLPLHRLSGIYARHGVQLRTSTLSDWVAAGADTLQPLAREVARRALASHVLQSDDTHLKVLDREHPNGLKRGHMWVYLGDTTWAAFVYTPDWKEEGPLSFLDKREGWLLVDGYKGYDKLFTRQGATAVEVGCWSHARRYFVEALDAGDTRAALPLSLIGRLFEVEREADEQRVDEAERLRRRDALSRAVTEQLGRWVAETYNREPPKSPLAQACRYAINQWKSLTRFMEDARLPLHNNASELRLREIAVGRKNYLFAGSDAGAERAACVYTLVATCVLAGVEPWAYLADVLEKLAQGWPQRRLEELLPPMWTAARTAAAQTPSTSSAVT</sequence>
<dbReference type="InterPro" id="IPR004291">
    <property type="entry name" value="Transposase_IS66_central"/>
</dbReference>
<keyword evidence="7" id="KW-1185">Reference proteome</keyword>
<dbReference type="PANTHER" id="PTHR33678:SF1">
    <property type="entry name" value="BLL1576 PROTEIN"/>
    <property type="match status" value="1"/>
</dbReference>